<sequence>MTTESTSVQAPPAPRMDHVMVLVDQTTYQDVVDAEFLGTRFARRKHKQADSSIAGSYSTLGLAGDNTLIELFGSSMPGSSPLTGGLVFSFERPGSAQSARAALDGSAEYHYDLVRRADKPWYHLISVGLGQGSPLLLFLNEVTPEYFTSLGAQPEADGALRRRDYLDAVLGEPADGKMLRDIVGVTLAVTAARARAIATALTQFDFAERADAEGIVLVGPGLTVRLHTADVPTERVIEIQLALTGIGVEPGSEFTFGASSRLVIDSMESARWFFGEPN</sequence>
<evidence type="ECO:0000313" key="1">
    <source>
        <dbReference type="EMBL" id="MBC6447901.1"/>
    </source>
</evidence>
<accession>A0ABR7L5E7</accession>
<keyword evidence="2" id="KW-1185">Reference proteome</keyword>
<gene>
    <name evidence="1" type="ORF">GPZ80_12035</name>
</gene>
<dbReference type="Pfam" id="PF19147">
    <property type="entry name" value="DUF5829"/>
    <property type="match status" value="1"/>
</dbReference>
<name>A0ABR7L5E7_9PSEU</name>
<evidence type="ECO:0008006" key="3">
    <source>
        <dbReference type="Google" id="ProtNLM"/>
    </source>
</evidence>
<dbReference type="RefSeq" id="WP_187220381.1">
    <property type="nucleotide sequence ID" value="NZ_JABVED010000005.1"/>
</dbReference>
<comment type="caution">
    <text evidence="1">The sequence shown here is derived from an EMBL/GenBank/DDBJ whole genome shotgun (WGS) entry which is preliminary data.</text>
</comment>
<evidence type="ECO:0000313" key="2">
    <source>
        <dbReference type="Proteomes" id="UP000734823"/>
    </source>
</evidence>
<proteinExistence type="predicted"/>
<dbReference type="Proteomes" id="UP000734823">
    <property type="component" value="Unassembled WGS sequence"/>
</dbReference>
<dbReference type="EMBL" id="JABVED010000005">
    <property type="protein sequence ID" value="MBC6447901.1"/>
    <property type="molecule type" value="Genomic_DNA"/>
</dbReference>
<protein>
    <recommendedName>
        <fullName evidence="3">Glyoxalase-like protein</fullName>
    </recommendedName>
</protein>
<dbReference type="InterPro" id="IPR043869">
    <property type="entry name" value="DUF5829"/>
</dbReference>
<organism evidence="1 2">
    <name type="scientific">Actinokineospora xionganensis</name>
    <dbReference type="NCBI Taxonomy" id="2684470"/>
    <lineage>
        <taxon>Bacteria</taxon>
        <taxon>Bacillati</taxon>
        <taxon>Actinomycetota</taxon>
        <taxon>Actinomycetes</taxon>
        <taxon>Pseudonocardiales</taxon>
        <taxon>Pseudonocardiaceae</taxon>
        <taxon>Actinokineospora</taxon>
    </lineage>
</organism>
<reference evidence="1 2" key="1">
    <citation type="submission" date="2020-06" db="EMBL/GenBank/DDBJ databases">
        <title>Actinokineospora xiongansis sp. nov., isolated from soil of Baiyangdian.</title>
        <authorList>
            <person name="Zhang X."/>
        </authorList>
    </citation>
    <scope>NUCLEOTIDE SEQUENCE [LARGE SCALE GENOMIC DNA]</scope>
    <source>
        <strain evidence="1 2">HBU206404</strain>
    </source>
</reference>